<dbReference type="Gene3D" id="3.20.20.380">
    <property type="entry name" value="Copper homeostasis (CutC) domain"/>
    <property type="match status" value="1"/>
</dbReference>
<evidence type="ECO:0000256" key="1">
    <source>
        <dbReference type="ARBA" id="ARBA00007768"/>
    </source>
</evidence>
<dbReference type="PANTHER" id="PTHR12598">
    <property type="entry name" value="COPPER HOMEOSTASIS PROTEIN CUTC"/>
    <property type="match status" value="1"/>
</dbReference>
<dbReference type="KEGG" id="pchm:VFPPC_09861"/>
<comment type="similarity">
    <text evidence="1">Belongs to the CutC family.</text>
</comment>
<dbReference type="OrthoDB" id="7392499at2759"/>
<dbReference type="Proteomes" id="UP000078397">
    <property type="component" value="Unassembled WGS sequence"/>
</dbReference>
<organism evidence="3 4">
    <name type="scientific">Pochonia chlamydosporia 170</name>
    <dbReference type="NCBI Taxonomy" id="1380566"/>
    <lineage>
        <taxon>Eukaryota</taxon>
        <taxon>Fungi</taxon>
        <taxon>Dikarya</taxon>
        <taxon>Ascomycota</taxon>
        <taxon>Pezizomycotina</taxon>
        <taxon>Sordariomycetes</taxon>
        <taxon>Hypocreomycetidae</taxon>
        <taxon>Hypocreales</taxon>
        <taxon>Clavicipitaceae</taxon>
        <taxon>Pochonia</taxon>
    </lineage>
</organism>
<comment type="caution">
    <text evidence="3">The sequence shown here is derived from an EMBL/GenBank/DDBJ whole genome shotgun (WGS) entry which is preliminary data.</text>
</comment>
<dbReference type="PANTHER" id="PTHR12598:SF0">
    <property type="entry name" value="COPPER HOMEOSTASIS PROTEIN CUTC HOMOLOG"/>
    <property type="match status" value="1"/>
</dbReference>
<name>A0A179FEF0_METCM</name>
<dbReference type="STRING" id="1380566.A0A179FEF0"/>
<keyword evidence="4" id="KW-1185">Reference proteome</keyword>
<evidence type="ECO:0000256" key="2">
    <source>
        <dbReference type="ARBA" id="ARBA00019014"/>
    </source>
</evidence>
<dbReference type="RefSeq" id="XP_018141033.1">
    <property type="nucleotide sequence ID" value="XM_018288327.1"/>
</dbReference>
<protein>
    <recommendedName>
        <fullName evidence="2">Copper homeostasis protein cutC homolog</fullName>
    </recommendedName>
</protein>
<dbReference type="InterPro" id="IPR036822">
    <property type="entry name" value="CutC-like_dom_sf"/>
</dbReference>
<dbReference type="EMBL" id="LSBJ02000006">
    <property type="protein sequence ID" value="OAQ63453.1"/>
    <property type="molecule type" value="Genomic_DNA"/>
</dbReference>
<sequence length="272" mass="29822">MRPPQYTKMPLEVAVFSGESLLKAQSQGADRVELNAPGSYDLGGTTPPVSELAKVSAEVKIPVRVMIRPRGAPWDRSPDFIYTEKEVAEMVRSIQEFKATGLMNPFRGDGFVFGLLQPTDAVDPTTGEPEVVKIDEQSCLKLLEAAKPFGCVFHRAFDPIAATKRISEGVQTLINLGFEGLLTAGGRGNCKDNIDRIDHECHKQAGRIQFVIGGGLRAVNIHNVATQFSTYEKGSVWLHTAALSPRPDYPREEIDSNELIKMLANLDSVSVR</sequence>
<evidence type="ECO:0000313" key="4">
    <source>
        <dbReference type="Proteomes" id="UP000078397"/>
    </source>
</evidence>
<dbReference type="GeneID" id="28852321"/>
<accession>A0A179FEF0</accession>
<dbReference type="InterPro" id="IPR005627">
    <property type="entry name" value="CutC-like"/>
</dbReference>
<gene>
    <name evidence="3" type="ORF">VFPPC_09861</name>
</gene>
<dbReference type="AlphaFoldDB" id="A0A179FEF0"/>
<evidence type="ECO:0000313" key="3">
    <source>
        <dbReference type="EMBL" id="OAQ63453.1"/>
    </source>
</evidence>
<dbReference type="SUPFAM" id="SSF110395">
    <property type="entry name" value="CutC-like"/>
    <property type="match status" value="1"/>
</dbReference>
<dbReference type="GO" id="GO:0005507">
    <property type="term" value="F:copper ion binding"/>
    <property type="evidence" value="ECO:0007669"/>
    <property type="project" value="TreeGrafter"/>
</dbReference>
<reference evidence="3 4" key="1">
    <citation type="journal article" date="2016" name="PLoS Pathog.">
        <title>Biosynthesis of antibiotic leucinostatins in bio-control fungus Purpureocillium lilacinum and their inhibition on phytophthora revealed by genome mining.</title>
        <authorList>
            <person name="Wang G."/>
            <person name="Liu Z."/>
            <person name="Lin R."/>
            <person name="Li E."/>
            <person name="Mao Z."/>
            <person name="Ling J."/>
            <person name="Yang Y."/>
            <person name="Yin W.B."/>
            <person name="Xie B."/>
        </authorList>
    </citation>
    <scope>NUCLEOTIDE SEQUENCE [LARGE SCALE GENOMIC DNA]</scope>
    <source>
        <strain evidence="3">170</strain>
    </source>
</reference>
<dbReference type="Pfam" id="PF03932">
    <property type="entry name" value="CutC"/>
    <property type="match status" value="1"/>
</dbReference>
<proteinExistence type="inferred from homology"/>